<evidence type="ECO:0000256" key="4">
    <source>
        <dbReference type="ARBA" id="ARBA00023067"/>
    </source>
</evidence>
<accession>A0A7C4D957</accession>
<reference evidence="8" key="1">
    <citation type="journal article" date="2020" name="mSystems">
        <title>Genome- and Community-Level Interaction Insights into Carbon Utilization and Element Cycling Functions of Hydrothermarchaeota in Hydrothermal Sediment.</title>
        <authorList>
            <person name="Zhou Z."/>
            <person name="Liu Y."/>
            <person name="Xu W."/>
            <person name="Pan J."/>
            <person name="Luo Z.H."/>
            <person name="Li M."/>
        </authorList>
    </citation>
    <scope>NUCLEOTIDE SEQUENCE [LARGE SCALE GENOMIC DNA]</scope>
    <source>
        <strain evidence="8">SpSt-642</strain>
    </source>
</reference>
<keyword evidence="3 6" id="KW-0963">Cytoplasm</keyword>
<keyword evidence="5 6" id="KW-0238">DNA-binding</keyword>
<protein>
    <recommendedName>
        <fullName evidence="6">DNA/RNA-binding protein Alba</fullName>
    </recommendedName>
</protein>
<comment type="PTM">
    <text evidence="6">Acetylated. Acetylation at Lys-16 decreases DNA-binding affinity.</text>
</comment>
<gene>
    <name evidence="6 8" type="primary">albA</name>
    <name evidence="8" type="ORF">ENU14_05480</name>
</gene>
<dbReference type="Gene3D" id="3.30.110.20">
    <property type="entry name" value="Alba-like domain"/>
    <property type="match status" value="1"/>
</dbReference>
<evidence type="ECO:0000256" key="1">
    <source>
        <dbReference type="ARBA" id="ARBA00008018"/>
    </source>
</evidence>
<comment type="function">
    <text evidence="6">Binds double-stranded DNA tightly but without sequence specificity. Involved in DNA compaction.</text>
</comment>
<evidence type="ECO:0000313" key="8">
    <source>
        <dbReference type="EMBL" id="HGM59016.1"/>
    </source>
</evidence>
<dbReference type="InterPro" id="IPR036882">
    <property type="entry name" value="Alba-like_dom_sf"/>
</dbReference>
<sequence length="97" mass="10533">MSGPEAQAANHVLIGKKPVMNYVIAVLTLIHQGVKDVVIKARGRAISKAVDTVEIVRNRFLPGKIDISDIKIGSQTVTNPAGRETRVSIIEIKLKVH</sequence>
<dbReference type="GO" id="GO:0005737">
    <property type="term" value="C:cytoplasm"/>
    <property type="evidence" value="ECO:0007669"/>
    <property type="project" value="UniProtKB-SubCell"/>
</dbReference>
<dbReference type="SUPFAM" id="SSF82704">
    <property type="entry name" value="AlbA-like"/>
    <property type="match status" value="1"/>
</dbReference>
<dbReference type="GO" id="GO:0003723">
    <property type="term" value="F:RNA binding"/>
    <property type="evidence" value="ECO:0007669"/>
    <property type="project" value="InterPro"/>
</dbReference>
<keyword evidence="6" id="KW-0007">Acetylation</keyword>
<evidence type="ECO:0000256" key="3">
    <source>
        <dbReference type="ARBA" id="ARBA00022490"/>
    </source>
</evidence>
<feature type="modified residue" description="N6-acetyllysine" evidence="6">
    <location>
        <position position="16"/>
    </location>
</feature>
<comment type="similarity">
    <text evidence="1 6">Belongs to the histone-like Alba family.</text>
</comment>
<dbReference type="Pfam" id="PF01918">
    <property type="entry name" value="Alba"/>
    <property type="match status" value="1"/>
</dbReference>
<comment type="subcellular location">
    <subcellularLocation>
        <location evidence="6">Cytoplasm</location>
    </subcellularLocation>
    <subcellularLocation>
        <location evidence="6">Chromosome</location>
    </subcellularLocation>
</comment>
<dbReference type="InterPro" id="IPR013795">
    <property type="entry name" value="DNA/RNA-bd_Alba"/>
</dbReference>
<evidence type="ECO:0000256" key="6">
    <source>
        <dbReference type="HAMAP-Rule" id="MF_01122"/>
    </source>
</evidence>
<evidence type="ECO:0000259" key="7">
    <source>
        <dbReference type="Pfam" id="PF01918"/>
    </source>
</evidence>
<evidence type="ECO:0000256" key="5">
    <source>
        <dbReference type="ARBA" id="ARBA00023125"/>
    </source>
</evidence>
<dbReference type="NCBIfam" id="TIGR00285">
    <property type="entry name" value="DNA-binding protein Alba"/>
    <property type="match status" value="1"/>
</dbReference>
<dbReference type="InterPro" id="IPR002775">
    <property type="entry name" value="DNA/RNA-bd_Alba-like"/>
</dbReference>
<organism evidence="8">
    <name type="scientific">Staphylothermus marinus</name>
    <dbReference type="NCBI Taxonomy" id="2280"/>
    <lineage>
        <taxon>Archaea</taxon>
        <taxon>Thermoproteota</taxon>
        <taxon>Thermoprotei</taxon>
        <taxon>Desulfurococcales</taxon>
        <taxon>Desulfurococcaceae</taxon>
        <taxon>Staphylothermus</taxon>
    </lineage>
</organism>
<dbReference type="EMBL" id="DTBJ01000046">
    <property type="protein sequence ID" value="HGM59016.1"/>
    <property type="molecule type" value="Genomic_DNA"/>
</dbReference>
<comment type="caution">
    <text evidence="8">The sequence shown here is derived from an EMBL/GenBank/DDBJ whole genome shotgun (WGS) entry which is preliminary data.</text>
</comment>
<evidence type="ECO:0000256" key="2">
    <source>
        <dbReference type="ARBA" id="ARBA00022454"/>
    </source>
</evidence>
<dbReference type="GO" id="GO:0005694">
    <property type="term" value="C:chromosome"/>
    <property type="evidence" value="ECO:0007669"/>
    <property type="project" value="UniProtKB-SubCell"/>
</dbReference>
<proteinExistence type="inferred from homology"/>
<name>A0A7C4D957_STAMA</name>
<keyword evidence="4 6" id="KW-0226">DNA condensation</keyword>
<dbReference type="PIRSF" id="PIRSF028732">
    <property type="entry name" value="Alba"/>
    <property type="match status" value="1"/>
</dbReference>
<dbReference type="GO" id="GO:0003690">
    <property type="term" value="F:double-stranded DNA binding"/>
    <property type="evidence" value="ECO:0007669"/>
    <property type="project" value="UniProtKB-UniRule"/>
</dbReference>
<feature type="domain" description="DNA/RNA-binding protein Alba-like" evidence="7">
    <location>
        <begin position="10"/>
        <end position="74"/>
    </location>
</feature>
<keyword evidence="2 6" id="KW-0158">Chromosome</keyword>
<dbReference type="HAMAP" id="MF_01122">
    <property type="entry name" value="AlbA"/>
    <property type="match status" value="1"/>
</dbReference>
<dbReference type="AlphaFoldDB" id="A0A7C4D957"/>
<dbReference type="GO" id="GO:0030261">
    <property type="term" value="P:chromosome condensation"/>
    <property type="evidence" value="ECO:0007669"/>
    <property type="project" value="UniProtKB-KW"/>
</dbReference>
<dbReference type="NCBIfam" id="NF003088">
    <property type="entry name" value="PRK04015.1"/>
    <property type="match status" value="1"/>
</dbReference>